<evidence type="ECO:0000313" key="7">
    <source>
        <dbReference type="Proteomes" id="UP001163882"/>
    </source>
</evidence>
<reference evidence="6" key="1">
    <citation type="submission" date="2022-10" db="EMBL/GenBank/DDBJ databases">
        <title>YIM 151497 complete genome.</title>
        <authorList>
            <person name="Chen X."/>
        </authorList>
    </citation>
    <scope>NUCLEOTIDE SEQUENCE</scope>
    <source>
        <strain evidence="6">YIM 151497</strain>
    </source>
</reference>
<evidence type="ECO:0000256" key="3">
    <source>
        <dbReference type="ARBA" id="ARBA00022729"/>
    </source>
</evidence>
<dbReference type="Pfam" id="PF00496">
    <property type="entry name" value="SBP_bac_5"/>
    <property type="match status" value="1"/>
</dbReference>
<evidence type="ECO:0000256" key="1">
    <source>
        <dbReference type="ARBA" id="ARBA00004418"/>
    </source>
</evidence>
<evidence type="ECO:0000313" key="6">
    <source>
        <dbReference type="EMBL" id="UYQ70467.1"/>
    </source>
</evidence>
<dbReference type="InterPro" id="IPR030678">
    <property type="entry name" value="Peptide/Ni-bd"/>
</dbReference>
<dbReference type="PANTHER" id="PTHR30290:SF38">
    <property type="entry name" value="D,D-DIPEPTIDE-BINDING PERIPLASMIC PROTEIN DDPA-RELATED"/>
    <property type="match status" value="1"/>
</dbReference>
<gene>
    <name evidence="6" type="ORF">OF122_10250</name>
</gene>
<evidence type="ECO:0000259" key="5">
    <source>
        <dbReference type="Pfam" id="PF00496"/>
    </source>
</evidence>
<evidence type="ECO:0000256" key="4">
    <source>
        <dbReference type="SAM" id="SignalP"/>
    </source>
</evidence>
<dbReference type="InterPro" id="IPR039424">
    <property type="entry name" value="SBP_5"/>
</dbReference>
<protein>
    <submittedName>
        <fullName evidence="6">ABC transporter substrate-binding protein</fullName>
    </submittedName>
</protein>
<feature type="signal peptide" evidence="4">
    <location>
        <begin position="1"/>
        <end position="23"/>
    </location>
</feature>
<dbReference type="Gene3D" id="3.40.190.10">
    <property type="entry name" value="Periplasmic binding protein-like II"/>
    <property type="match status" value="1"/>
</dbReference>
<dbReference type="Gene3D" id="3.90.76.10">
    <property type="entry name" value="Dipeptide-binding Protein, Domain 1"/>
    <property type="match status" value="1"/>
</dbReference>
<dbReference type="Gene3D" id="3.10.105.10">
    <property type="entry name" value="Dipeptide-binding Protein, Domain 3"/>
    <property type="match status" value="1"/>
</dbReference>
<dbReference type="CDD" id="cd08494">
    <property type="entry name" value="PBP2_NikA_DppA_OppA_like_6"/>
    <property type="match status" value="1"/>
</dbReference>
<dbReference type="InterPro" id="IPR000914">
    <property type="entry name" value="SBP_5_dom"/>
</dbReference>
<comment type="similarity">
    <text evidence="2">Belongs to the bacterial solute-binding protein 5 family.</text>
</comment>
<name>A0ABY6ILV0_9HYPH</name>
<dbReference type="EMBL" id="CP107716">
    <property type="protein sequence ID" value="UYQ70467.1"/>
    <property type="molecule type" value="Genomic_DNA"/>
</dbReference>
<organism evidence="6 7">
    <name type="scientific">Pelagibacterium flavum</name>
    <dbReference type="NCBI Taxonomy" id="2984530"/>
    <lineage>
        <taxon>Bacteria</taxon>
        <taxon>Pseudomonadati</taxon>
        <taxon>Pseudomonadota</taxon>
        <taxon>Alphaproteobacteria</taxon>
        <taxon>Hyphomicrobiales</taxon>
        <taxon>Devosiaceae</taxon>
        <taxon>Pelagibacterium</taxon>
    </lineage>
</organism>
<feature type="domain" description="Solute-binding protein family 5" evidence="5">
    <location>
        <begin position="70"/>
        <end position="398"/>
    </location>
</feature>
<dbReference type="PANTHER" id="PTHR30290">
    <property type="entry name" value="PERIPLASMIC BINDING COMPONENT OF ABC TRANSPORTER"/>
    <property type="match status" value="1"/>
</dbReference>
<feature type="chain" id="PRO_5045504572" evidence="4">
    <location>
        <begin position="24"/>
        <end position="492"/>
    </location>
</feature>
<dbReference type="SUPFAM" id="SSF53850">
    <property type="entry name" value="Periplasmic binding protein-like II"/>
    <property type="match status" value="1"/>
</dbReference>
<sequence>MHQVIRATAVFALLVLASMPAMAQRTDIVVGLVLEPPHMDPTSNAAAAIDEVVYANLFEGLTRFGPDGDILPALAQSWDVSGDGLTYTFHLAEGVAFHDGSALTADDVVFSLNRARAEDSVNAQKFLFADIESVEAVDDLTVVVTLSQPNGNFPFNMAWGDAVIVAPESAETNATDPVGTGPFRFEDWRQGDSVILVRNEEYWGEPALLERATFRFISDPTAAFAAMMAEDVDTFPVFPAPETLAQLDADPRFEVVVGTTEGETILAMNNRREPLNDVLVREAIARAIDRQAVIDGAMFGYGTPIGTHFAPHHPAYLDLTELSEYDPERSRELLAEAGVSGLRLSLALPPPVYARRGGEIIAAQLRDVGIETQIVNVEWAQWLEQVFGEGDFDLTVISHTEPMDIEIYGREDYYFGYGAPEFVALWDELARTIEPEARNALLGDLQRNISENFVNAYIFQLAKAGVQNADLEGLWVNAPTQATDLTGVRWAR</sequence>
<dbReference type="PIRSF" id="PIRSF002741">
    <property type="entry name" value="MppA"/>
    <property type="match status" value="1"/>
</dbReference>
<dbReference type="Proteomes" id="UP001163882">
    <property type="component" value="Chromosome"/>
</dbReference>
<evidence type="ECO:0000256" key="2">
    <source>
        <dbReference type="ARBA" id="ARBA00005695"/>
    </source>
</evidence>
<dbReference type="RefSeq" id="WP_264224161.1">
    <property type="nucleotide sequence ID" value="NZ_CP107716.1"/>
</dbReference>
<keyword evidence="3 4" id="KW-0732">Signal</keyword>
<keyword evidence="7" id="KW-1185">Reference proteome</keyword>
<accession>A0ABY6ILV0</accession>
<proteinExistence type="inferred from homology"/>
<comment type="subcellular location">
    <subcellularLocation>
        <location evidence="1">Periplasm</location>
    </subcellularLocation>
</comment>